<dbReference type="InterPro" id="IPR017896">
    <property type="entry name" value="4Fe4S_Fe-S-bd"/>
</dbReference>
<dbReference type="InterPro" id="IPR029039">
    <property type="entry name" value="Flavoprotein-like_sf"/>
</dbReference>
<organism evidence="6 7">
    <name type="scientific">candidate division CSSED10-310 bacterium</name>
    <dbReference type="NCBI Taxonomy" id="2855610"/>
    <lineage>
        <taxon>Bacteria</taxon>
        <taxon>Bacteria division CSSED10-310</taxon>
    </lineage>
</organism>
<evidence type="ECO:0000313" key="6">
    <source>
        <dbReference type="EMBL" id="MFC1852378.1"/>
    </source>
</evidence>
<comment type="caution">
    <text evidence="6">The sequence shown here is derived from an EMBL/GenBank/DDBJ whole genome shotgun (WGS) entry which is preliminary data.</text>
</comment>
<dbReference type="Gene3D" id="3.30.70.20">
    <property type="match status" value="1"/>
</dbReference>
<dbReference type="SUPFAM" id="SSF54862">
    <property type="entry name" value="4Fe-4S ferredoxins"/>
    <property type="match status" value="1"/>
</dbReference>
<accession>A0ABV6Z1T0</accession>
<dbReference type="SUPFAM" id="SSF52218">
    <property type="entry name" value="Flavoproteins"/>
    <property type="match status" value="1"/>
</dbReference>
<evidence type="ECO:0000313" key="7">
    <source>
        <dbReference type="Proteomes" id="UP001594351"/>
    </source>
</evidence>
<evidence type="ECO:0000256" key="3">
    <source>
        <dbReference type="ARBA" id="ARBA00023014"/>
    </source>
</evidence>
<dbReference type="PROSITE" id="PS51379">
    <property type="entry name" value="4FE4S_FER_2"/>
    <property type="match status" value="1"/>
</dbReference>
<feature type="domain" description="4Fe-4S ferredoxin-type" evidence="5">
    <location>
        <begin position="212"/>
        <end position="241"/>
    </location>
</feature>
<feature type="transmembrane region" description="Helical" evidence="4">
    <location>
        <begin position="104"/>
        <end position="122"/>
    </location>
</feature>
<dbReference type="Gene3D" id="3.40.50.720">
    <property type="entry name" value="NAD(P)-binding Rossmann-like Domain"/>
    <property type="match status" value="1"/>
</dbReference>
<name>A0ABV6Z1T0_UNCC1</name>
<proteinExistence type="predicted"/>
<evidence type="ECO:0000256" key="2">
    <source>
        <dbReference type="ARBA" id="ARBA00023004"/>
    </source>
</evidence>
<reference evidence="6 7" key="1">
    <citation type="submission" date="2024-09" db="EMBL/GenBank/DDBJ databases">
        <title>Laminarin stimulates single cell rates of sulfate reduction while oxygen inhibits transcriptomic activity in coastal marine sediment.</title>
        <authorList>
            <person name="Lindsay M."/>
            <person name="Orcutt B."/>
            <person name="Emerson D."/>
            <person name="Stepanauskas R."/>
            <person name="D'Angelo T."/>
        </authorList>
    </citation>
    <scope>NUCLEOTIDE SEQUENCE [LARGE SCALE GENOMIC DNA]</scope>
    <source>
        <strain evidence="6">SAG AM-311-K15</strain>
    </source>
</reference>
<dbReference type="EMBL" id="JBHPBY010000305">
    <property type="protein sequence ID" value="MFC1852378.1"/>
    <property type="molecule type" value="Genomic_DNA"/>
</dbReference>
<keyword evidence="2" id="KW-0408">Iron</keyword>
<gene>
    <name evidence="6" type="ORF">ACFL27_19445</name>
</gene>
<dbReference type="PROSITE" id="PS00198">
    <property type="entry name" value="4FE4S_FER_1"/>
    <property type="match status" value="1"/>
</dbReference>
<keyword evidence="4" id="KW-0812">Transmembrane</keyword>
<protein>
    <submittedName>
        <fullName evidence="6">4Fe-4S binding protein</fullName>
    </submittedName>
</protein>
<evidence type="ECO:0000256" key="1">
    <source>
        <dbReference type="ARBA" id="ARBA00022723"/>
    </source>
</evidence>
<dbReference type="Proteomes" id="UP001594351">
    <property type="component" value="Unassembled WGS sequence"/>
</dbReference>
<dbReference type="InterPro" id="IPR017900">
    <property type="entry name" value="4Fe4S_Fe_S_CS"/>
</dbReference>
<evidence type="ECO:0000256" key="4">
    <source>
        <dbReference type="SAM" id="Phobius"/>
    </source>
</evidence>
<dbReference type="SUPFAM" id="SSF51735">
    <property type="entry name" value="NAD(P)-binding Rossmann-fold domains"/>
    <property type="match status" value="1"/>
</dbReference>
<sequence>MKQNLVILSIVTRNRDVFGSGEYKINPIHGEDLAKVCVQAVSSEEREICVGIPDIMTHNEIVALAFKTLNKRSKISRIPLWIRNIIMTIARMLTSVKIYGPLEFFMIVLAVVCVVVYGNRVYDNALLELKDILVERGCIPIAGVAYIGEHSFSSSEIPTAEGRPDARDLNHAELFGRKINEKLLSVSSVDQISEVDVPGSYPYEGITKLWDVDFITVSDECSQCGICAEECPVGAIDLENSYLIVKEKCVTCCAYIKNCPQNART</sequence>
<keyword evidence="7" id="KW-1185">Reference proteome</keyword>
<evidence type="ECO:0000259" key="5">
    <source>
        <dbReference type="PROSITE" id="PS51379"/>
    </source>
</evidence>
<dbReference type="Pfam" id="PF00037">
    <property type="entry name" value="Fer4"/>
    <property type="match status" value="1"/>
</dbReference>
<keyword evidence="3" id="KW-0411">Iron-sulfur</keyword>
<keyword evidence="1" id="KW-0479">Metal-binding</keyword>
<keyword evidence="4" id="KW-1133">Transmembrane helix</keyword>
<dbReference type="InterPro" id="IPR036291">
    <property type="entry name" value="NAD(P)-bd_dom_sf"/>
</dbReference>
<keyword evidence="4" id="KW-0472">Membrane</keyword>